<evidence type="ECO:0000313" key="2">
    <source>
        <dbReference type="EMBL" id="KAG2391941.1"/>
    </source>
</evidence>
<dbReference type="EMBL" id="PYSW02000006">
    <property type="protein sequence ID" value="KAG2391941.1"/>
    <property type="molecule type" value="Genomic_DNA"/>
</dbReference>
<feature type="signal peptide" evidence="1">
    <location>
        <begin position="1"/>
        <end position="24"/>
    </location>
</feature>
<feature type="chain" id="PRO_5041674331" description="Vitellogenin domain-containing protein" evidence="1">
    <location>
        <begin position="25"/>
        <end position="856"/>
    </location>
</feature>
<evidence type="ECO:0008006" key="4">
    <source>
        <dbReference type="Google" id="ProtNLM"/>
    </source>
</evidence>
<dbReference type="RefSeq" id="XP_044553835.1">
    <property type="nucleotide sequence ID" value="XM_044689301.1"/>
</dbReference>
<evidence type="ECO:0000256" key="1">
    <source>
        <dbReference type="SAM" id="SignalP"/>
    </source>
</evidence>
<dbReference type="AlphaFoldDB" id="A0AA88KPY0"/>
<keyword evidence="1" id="KW-0732">Signal</keyword>
<name>A0AA88KPY0_NAELO</name>
<evidence type="ECO:0000313" key="3">
    <source>
        <dbReference type="Proteomes" id="UP000816034"/>
    </source>
</evidence>
<comment type="caution">
    <text evidence="2">The sequence shown here is derived from an EMBL/GenBank/DDBJ whole genome shotgun (WGS) entry which is preliminary data.</text>
</comment>
<organism evidence="2 3">
    <name type="scientific">Naegleria lovaniensis</name>
    <name type="common">Amoeba</name>
    <dbReference type="NCBI Taxonomy" id="51637"/>
    <lineage>
        <taxon>Eukaryota</taxon>
        <taxon>Discoba</taxon>
        <taxon>Heterolobosea</taxon>
        <taxon>Tetramitia</taxon>
        <taxon>Eutetramitia</taxon>
        <taxon>Vahlkampfiidae</taxon>
        <taxon>Naegleria</taxon>
    </lineage>
</organism>
<dbReference type="Proteomes" id="UP000816034">
    <property type="component" value="Unassembled WGS sequence"/>
</dbReference>
<keyword evidence="3" id="KW-1185">Reference proteome</keyword>
<accession>A0AA88KPY0</accession>
<gene>
    <name evidence="2" type="ORF">C9374_013426</name>
</gene>
<reference evidence="2 3" key="1">
    <citation type="journal article" date="2018" name="BMC Genomics">
        <title>The genome of Naegleria lovaniensis, the basis for a comparative approach to unravel pathogenicity factors of the human pathogenic amoeba N. fowleri.</title>
        <authorList>
            <person name="Liechti N."/>
            <person name="Schurch N."/>
            <person name="Bruggmann R."/>
            <person name="Wittwer M."/>
        </authorList>
    </citation>
    <scope>NUCLEOTIDE SEQUENCE [LARGE SCALE GENOMIC DNA]</scope>
    <source>
        <strain evidence="2 3">ATCC 30569</strain>
    </source>
</reference>
<dbReference type="GeneID" id="68105879"/>
<sequence>MASLYSQVVLVILLTLALVATTTALPSSLSYQPGQEFVFNLHGSVDARGFVQSQGQTTNGTTSTLDSTYVHRCNQINNDGSFIFVMNMFNTEVGVGQSVPEAVRSKTRLTSSAAGLKKKPTTSLVSLGDAEPLGYDMYFQQLPNGQITNVWYESDDSLYFVNVKLSAITAFQTYVTQSVANGVLEQDPVGVHTSNYQGVSSNVLTLNKQFSQNNFRSFSDSAVTTNNVQISASSQTVIHASGYIIQTSTSQITNAISMQLGNAALKRSQTYTNSTGFDMNMRSSGSLTIILANQQKLESFANISPINNANFTKATLFEAGKNVIAGLSLQNYHLPTVSQEPAVMIQSVLESREPLVKHHKSLKALVKYFSSSAPVVLSSLDTVKSVLLKHISLLRQNNDKIMRSKLFYILSGSQHFEELLVNEFIDYAIAEKQPALSNELLFHAILAINTGLRQPSNISIRKIHALFLKYSSQTSSNIRDAAILSFGSLVSRDSVSPAVKRDAANTLLEMLDRITASSELRNNDAHLVVSILGAIYNADSIFQPEEIIKRALKLLSTETNPSIVSALKMVLTSFAKKHSIPFGKLMLNDSPYPYNRSISQDYNVGGETISVDIHGDLFVGTNFDCNHPQFNYLGKAEAYANVNVLGVKQSSIFDAKAAYGKQGSVAVANEIFLSVFDKVVYQQTLPTQLIDCNLHTYQLYHASPGFSFSYTVWVSIVPITFSAGADLVLNAQWGWQVCDAQLSAMVELIPSADLVISGKAEIDLLIIRGGVELDASFQAALVPQAYVHGTLCTVGIDVQLQTQPMSADLQAYYMWRDCKYWIFDCHWGQHDTKTLWSWSLPAQQQTLFNKEWKIQV</sequence>
<dbReference type="SUPFAM" id="SSF48371">
    <property type="entry name" value="ARM repeat"/>
    <property type="match status" value="1"/>
</dbReference>
<protein>
    <recommendedName>
        <fullName evidence="4">Vitellogenin domain-containing protein</fullName>
    </recommendedName>
</protein>
<proteinExistence type="predicted"/>
<dbReference type="InterPro" id="IPR016024">
    <property type="entry name" value="ARM-type_fold"/>
</dbReference>